<evidence type="ECO:0000313" key="1">
    <source>
        <dbReference type="EMBL" id="KKN77621.1"/>
    </source>
</evidence>
<proteinExistence type="predicted"/>
<dbReference type="EMBL" id="LAZR01000276">
    <property type="protein sequence ID" value="KKN77621.1"/>
    <property type="molecule type" value="Genomic_DNA"/>
</dbReference>
<comment type="caution">
    <text evidence="1">The sequence shown here is derived from an EMBL/GenBank/DDBJ whole genome shotgun (WGS) entry which is preliminary data.</text>
</comment>
<accession>A0A0F9VVY8</accession>
<gene>
    <name evidence="1" type="ORF">LCGC14_0358960</name>
</gene>
<organism evidence="1">
    <name type="scientific">marine sediment metagenome</name>
    <dbReference type="NCBI Taxonomy" id="412755"/>
    <lineage>
        <taxon>unclassified sequences</taxon>
        <taxon>metagenomes</taxon>
        <taxon>ecological metagenomes</taxon>
    </lineage>
</organism>
<name>A0A0F9VVY8_9ZZZZ</name>
<reference evidence="1" key="1">
    <citation type="journal article" date="2015" name="Nature">
        <title>Complex archaea that bridge the gap between prokaryotes and eukaryotes.</title>
        <authorList>
            <person name="Spang A."/>
            <person name="Saw J.H."/>
            <person name="Jorgensen S.L."/>
            <person name="Zaremba-Niedzwiedzka K."/>
            <person name="Martijn J."/>
            <person name="Lind A.E."/>
            <person name="van Eijk R."/>
            <person name="Schleper C."/>
            <person name="Guy L."/>
            <person name="Ettema T.J."/>
        </authorList>
    </citation>
    <scope>NUCLEOTIDE SEQUENCE</scope>
</reference>
<protein>
    <submittedName>
        <fullName evidence="1">Uncharacterized protein</fullName>
    </submittedName>
</protein>
<dbReference type="AlphaFoldDB" id="A0A0F9VVY8"/>
<sequence length="76" mass="8771">MNTATVREYGDETVRKVNELMPKQPLPAGENEDARLKIKINNFLWEELPCEVTIAEAEHIACQIFEMIRNANPEKE</sequence>